<dbReference type="Proteomes" id="UP000012429">
    <property type="component" value="Unassembled WGS sequence"/>
</dbReference>
<reference evidence="2 3" key="1">
    <citation type="journal article" date="2012" name="BMC Genomics">
        <title>Genomic basis of broad host range and environmental adaptability of Rhizobium tropici CIAT 899 and Rhizobium sp. PRF 81 which are used in inoculants for common bean (Phaseolus vulgaris L.).</title>
        <authorList>
            <person name="Ormeno-Orrillo E."/>
            <person name="Menna P."/>
            <person name="Almeida L.G."/>
            <person name="Ollero F.J."/>
            <person name="Nicolas M.F."/>
            <person name="Pains Rodrigues E."/>
            <person name="Shigueyoshi Nakatani A."/>
            <person name="Silva Batista J.S."/>
            <person name="Oliveira Chueire L.M."/>
            <person name="Souza R.C."/>
            <person name="Ribeiro Vasconcelos A.T."/>
            <person name="Megias M."/>
            <person name="Hungria M."/>
            <person name="Martinez-Romero E."/>
        </authorList>
    </citation>
    <scope>NUCLEOTIDE SEQUENCE [LARGE SCALE GENOMIC DNA]</scope>
    <source>
        <strain evidence="2 3">PRF 81</strain>
    </source>
</reference>
<dbReference type="InterPro" id="IPR025375">
    <property type="entry name" value="DUF4365"/>
</dbReference>
<dbReference type="AlphaFoldDB" id="N6UYR1"/>
<evidence type="ECO:0000259" key="1">
    <source>
        <dbReference type="Pfam" id="PF14280"/>
    </source>
</evidence>
<accession>N6UYR1</accession>
<dbReference type="Pfam" id="PF14280">
    <property type="entry name" value="DUF4365"/>
    <property type="match status" value="1"/>
</dbReference>
<dbReference type="PATRIC" id="fig|363754.4.peg.3471"/>
<sequence>MTGRLQTVIPAIVAAVTAAYRFVATADRGELSRRRRRLMGLSAIHTDPAICAAIDVVEKVFIRDFKWSFRRLSYPQESGIDARAEVLDDGWSTGRFLPMQIRLISPEKDDSGNYLHRVERHCLDYWASHSLSVCVFLFDPDRGDVLWQWVEMESHNNVGREQLLAIPASNVLDASARLAFEEAISSDPQRLLRSAFAVDRALMERIGEHTAIFIWDEWGDSSPVFCNLRIILDNGEPEIRVDYRIRAHDLHELMIQLFPWACYSYVEPIKEYSGEVAVHMLEVEVRPGALAYLEAEEFLEAGYPEESDPASPETEDYITAEEEAAFWRSRKTPASGDPES</sequence>
<evidence type="ECO:0000313" key="2">
    <source>
        <dbReference type="EMBL" id="ENN86810.1"/>
    </source>
</evidence>
<keyword evidence="3" id="KW-1185">Reference proteome</keyword>
<name>N6UYR1_9HYPH</name>
<gene>
    <name evidence="2" type="ORF">RHSP_31231</name>
</gene>
<dbReference type="EMBL" id="AQHN01000062">
    <property type="protein sequence ID" value="ENN86810.1"/>
    <property type="molecule type" value="Genomic_DNA"/>
</dbReference>
<proteinExistence type="predicted"/>
<organism evidence="2 3">
    <name type="scientific">Rhizobium freirei PRF 81</name>
    <dbReference type="NCBI Taxonomy" id="363754"/>
    <lineage>
        <taxon>Bacteria</taxon>
        <taxon>Pseudomonadati</taxon>
        <taxon>Pseudomonadota</taxon>
        <taxon>Alphaproteobacteria</taxon>
        <taxon>Hyphomicrobiales</taxon>
        <taxon>Rhizobiaceae</taxon>
        <taxon>Rhizobium/Agrobacterium group</taxon>
        <taxon>Rhizobium</taxon>
    </lineage>
</organism>
<comment type="caution">
    <text evidence="2">The sequence shown here is derived from an EMBL/GenBank/DDBJ whole genome shotgun (WGS) entry which is preliminary data.</text>
</comment>
<evidence type="ECO:0000313" key="3">
    <source>
        <dbReference type="Proteomes" id="UP000012429"/>
    </source>
</evidence>
<feature type="domain" description="DUF4365" evidence="1">
    <location>
        <begin position="55"/>
        <end position="177"/>
    </location>
</feature>
<protein>
    <recommendedName>
        <fullName evidence="1">DUF4365 domain-containing protein</fullName>
    </recommendedName>
</protein>
<dbReference type="STRING" id="363754.RHSP_31231"/>